<name>A0ACB8M2S1_CITSI</name>
<comment type="caution">
    <text evidence="1">The sequence shown here is derived from an EMBL/GenBank/DDBJ whole genome shotgun (WGS) entry which is preliminary data.</text>
</comment>
<accession>A0ACB8M2S1</accession>
<dbReference type="Proteomes" id="UP000829398">
    <property type="component" value="Chromosome 3"/>
</dbReference>
<reference evidence="2" key="1">
    <citation type="journal article" date="2023" name="Hortic. Res.">
        <title>A chromosome-level phased genome enabling allele-level studies in sweet orange: a case study on citrus Huanglongbing tolerance.</title>
        <authorList>
            <person name="Wu B."/>
            <person name="Yu Q."/>
            <person name="Deng Z."/>
            <person name="Duan Y."/>
            <person name="Luo F."/>
            <person name="Gmitter F. Jr."/>
        </authorList>
    </citation>
    <scope>NUCLEOTIDE SEQUENCE [LARGE SCALE GENOMIC DNA]</scope>
    <source>
        <strain evidence="2">cv. Valencia</strain>
    </source>
</reference>
<dbReference type="EMBL" id="CM039172">
    <property type="protein sequence ID" value="KAH9779910.1"/>
    <property type="molecule type" value="Genomic_DNA"/>
</dbReference>
<protein>
    <submittedName>
        <fullName evidence="1">Lipase 3 domain-containing protein</fullName>
    </submittedName>
</protein>
<organism evidence="1 2">
    <name type="scientific">Citrus sinensis</name>
    <name type="common">Sweet orange</name>
    <name type="synonym">Citrus aurantium var. sinensis</name>
    <dbReference type="NCBI Taxonomy" id="2711"/>
    <lineage>
        <taxon>Eukaryota</taxon>
        <taxon>Viridiplantae</taxon>
        <taxon>Streptophyta</taxon>
        <taxon>Embryophyta</taxon>
        <taxon>Tracheophyta</taxon>
        <taxon>Spermatophyta</taxon>
        <taxon>Magnoliopsida</taxon>
        <taxon>eudicotyledons</taxon>
        <taxon>Gunneridae</taxon>
        <taxon>Pentapetalae</taxon>
        <taxon>rosids</taxon>
        <taxon>malvids</taxon>
        <taxon>Sapindales</taxon>
        <taxon>Rutaceae</taxon>
        <taxon>Aurantioideae</taxon>
        <taxon>Citrus</taxon>
    </lineage>
</organism>
<keyword evidence="2" id="KW-1185">Reference proteome</keyword>
<proteinExistence type="predicted"/>
<evidence type="ECO:0000313" key="2">
    <source>
        <dbReference type="Proteomes" id="UP000829398"/>
    </source>
</evidence>
<evidence type="ECO:0000313" key="1">
    <source>
        <dbReference type="EMBL" id="KAH9779910.1"/>
    </source>
</evidence>
<gene>
    <name evidence="1" type="ORF">KPL71_007884</name>
</gene>
<sequence length="420" mass="47294">MAKQEAAVPEREIFSLSGPLYLTAVDWKNPHHRRAVAASLVRGVYILERDHQENRLGHQAQASPWWNFFHFQLSHMLIDDVDYSVFGAIYEYHSFAFDCNAPKFVIAFRGTIKKPHTKSRDLKLDLQCISNRLHQSSRFQLSMQAIQNVISLVGAANIWLAGHSLGSAIPLLAGKNMTKMGYPMETYLFNPPFPSAPIERINNEKVKHGIRVASSVVKAGFAVAKQGQNQRSQKDDSFYALSEWVPGLFVNPADHICSEYIGYFEHRKKMEKIGGSKIERLATQYSIGSMISGVFGGDSEALHLLPSANLTINLSHCPDFKRAHGIHQWWDPNFLGQSELHLFRIYTFIFVTIAASFKFESVSSPRLLPLPFPSDFKIQQPLLPWCMVVVREEAQGINLDSGKTEEKVVDSAVVTGHRAL</sequence>